<keyword evidence="5" id="KW-1133">Transmembrane helix</keyword>
<evidence type="ECO:0000259" key="6">
    <source>
        <dbReference type="PROSITE" id="PS50109"/>
    </source>
</evidence>
<protein>
    <recommendedName>
        <fullName evidence="2">histidine kinase</fullName>
        <ecNumber evidence="2">2.7.13.3</ecNumber>
    </recommendedName>
</protein>
<dbReference type="InterPro" id="IPR011006">
    <property type="entry name" value="CheY-like_superfamily"/>
</dbReference>
<dbReference type="SMART" id="SM00448">
    <property type="entry name" value="REC"/>
    <property type="match status" value="1"/>
</dbReference>
<dbReference type="PANTHER" id="PTHR43719:SF28">
    <property type="entry name" value="PEROXIDE STRESS-ACTIVATED HISTIDINE KINASE MAK1-RELATED"/>
    <property type="match status" value="1"/>
</dbReference>
<reference evidence="9" key="1">
    <citation type="submission" date="2019-11" db="EMBL/GenBank/DDBJ databases">
        <title>Isolation and characterization of two novel species in the genus Thiomicrorhabdus.</title>
        <authorList>
            <person name="Mochizuki J."/>
            <person name="Kojima H."/>
            <person name="Fukui M."/>
        </authorList>
    </citation>
    <scope>NUCLEOTIDE SEQUENCE [LARGE SCALE GENOMIC DNA]</scope>
    <source>
        <strain evidence="9">aks77</strain>
    </source>
</reference>
<dbReference type="SMART" id="SM00387">
    <property type="entry name" value="HATPase_c"/>
    <property type="match status" value="1"/>
</dbReference>
<dbReference type="Pfam" id="PF00072">
    <property type="entry name" value="Response_reg"/>
    <property type="match status" value="1"/>
</dbReference>
<feature type="domain" description="Response regulatory" evidence="7">
    <location>
        <begin position="661"/>
        <end position="776"/>
    </location>
</feature>
<dbReference type="PROSITE" id="PS50110">
    <property type="entry name" value="RESPONSE_REGULATORY"/>
    <property type="match status" value="1"/>
</dbReference>
<dbReference type="PRINTS" id="PR00344">
    <property type="entry name" value="BCTRLSENSOR"/>
</dbReference>
<keyword evidence="5" id="KW-0472">Membrane</keyword>
<dbReference type="PROSITE" id="PS50109">
    <property type="entry name" value="HIS_KIN"/>
    <property type="match status" value="1"/>
</dbReference>
<evidence type="ECO:0000313" key="9">
    <source>
        <dbReference type="Proteomes" id="UP000501726"/>
    </source>
</evidence>
<evidence type="ECO:0000256" key="1">
    <source>
        <dbReference type="ARBA" id="ARBA00000085"/>
    </source>
</evidence>
<dbReference type="InterPro" id="IPR005467">
    <property type="entry name" value="His_kinase_dom"/>
</dbReference>
<gene>
    <name evidence="8" type="ORF">THMIRHAS_04160</name>
</gene>
<proteinExistence type="predicted"/>
<dbReference type="InterPro" id="IPR003594">
    <property type="entry name" value="HATPase_dom"/>
</dbReference>
<dbReference type="SUPFAM" id="SSF52172">
    <property type="entry name" value="CheY-like"/>
    <property type="match status" value="1"/>
</dbReference>
<keyword evidence="9" id="KW-1185">Reference proteome</keyword>
<feature type="domain" description="Histidine kinase" evidence="6">
    <location>
        <begin position="418"/>
        <end position="627"/>
    </location>
</feature>
<dbReference type="EC" id="2.7.13.3" evidence="2"/>
<evidence type="ECO:0000256" key="5">
    <source>
        <dbReference type="SAM" id="Phobius"/>
    </source>
</evidence>
<dbReference type="Gene3D" id="1.10.287.130">
    <property type="match status" value="1"/>
</dbReference>
<dbReference type="Gene3D" id="3.30.565.10">
    <property type="entry name" value="Histidine kinase-like ATPase, C-terminal domain"/>
    <property type="match status" value="1"/>
</dbReference>
<dbReference type="InterPro" id="IPR004358">
    <property type="entry name" value="Sig_transdc_His_kin-like_C"/>
</dbReference>
<dbReference type="GO" id="GO:0000160">
    <property type="term" value="P:phosphorelay signal transduction system"/>
    <property type="evidence" value="ECO:0007669"/>
    <property type="project" value="InterPro"/>
</dbReference>
<dbReference type="InterPro" id="IPR036890">
    <property type="entry name" value="HATPase_C_sf"/>
</dbReference>
<dbReference type="AlphaFoldDB" id="A0A6F8PSD9"/>
<dbReference type="GO" id="GO:0004673">
    <property type="term" value="F:protein histidine kinase activity"/>
    <property type="evidence" value="ECO:0007669"/>
    <property type="project" value="UniProtKB-EC"/>
</dbReference>
<evidence type="ECO:0000313" key="8">
    <source>
        <dbReference type="EMBL" id="BBP45043.1"/>
    </source>
</evidence>
<dbReference type="RefSeq" id="WP_173270193.1">
    <property type="nucleotide sequence ID" value="NZ_AP021889.1"/>
</dbReference>
<organism evidence="8 9">
    <name type="scientific">Thiosulfatimonas sediminis</name>
    <dbReference type="NCBI Taxonomy" id="2675054"/>
    <lineage>
        <taxon>Bacteria</taxon>
        <taxon>Pseudomonadati</taxon>
        <taxon>Pseudomonadota</taxon>
        <taxon>Gammaproteobacteria</taxon>
        <taxon>Thiotrichales</taxon>
        <taxon>Piscirickettsiaceae</taxon>
        <taxon>Thiosulfatimonas</taxon>
    </lineage>
</organism>
<evidence type="ECO:0000256" key="2">
    <source>
        <dbReference type="ARBA" id="ARBA00012438"/>
    </source>
</evidence>
<dbReference type="Gene3D" id="3.40.50.2300">
    <property type="match status" value="1"/>
</dbReference>
<evidence type="ECO:0000256" key="4">
    <source>
        <dbReference type="PROSITE-ProRule" id="PRU00169"/>
    </source>
</evidence>
<feature type="transmembrane region" description="Helical" evidence="5">
    <location>
        <begin position="344"/>
        <end position="368"/>
    </location>
</feature>
<feature type="transmembrane region" description="Helical" evidence="5">
    <location>
        <begin position="12"/>
        <end position="31"/>
    </location>
</feature>
<dbReference type="EMBL" id="AP021889">
    <property type="protein sequence ID" value="BBP45043.1"/>
    <property type="molecule type" value="Genomic_DNA"/>
</dbReference>
<dbReference type="InterPro" id="IPR001789">
    <property type="entry name" value="Sig_transdc_resp-reg_receiver"/>
</dbReference>
<dbReference type="Proteomes" id="UP000501726">
    <property type="component" value="Chromosome"/>
</dbReference>
<dbReference type="PANTHER" id="PTHR43719">
    <property type="entry name" value="TWO-COMPONENT HISTIDINE KINASE"/>
    <property type="match status" value="1"/>
</dbReference>
<dbReference type="SUPFAM" id="SSF55874">
    <property type="entry name" value="ATPase domain of HSP90 chaperone/DNA topoisomerase II/histidine kinase"/>
    <property type="match status" value="1"/>
</dbReference>
<dbReference type="KEGG" id="tse:THMIRHAS_04160"/>
<keyword evidence="3 4" id="KW-0597">Phosphoprotein</keyword>
<sequence length="788" mass="87803">MSSLRQIRINLLLLFSIIVSGLIAITFYYHVQTIETLAQDEFEQTLSSKGQELAVDVQTLLRQNIEKVQVIGSNQLLTQALRSSNENYAQIGVAARKAQIAEQNEAWKTHNTSPLIESVLTNPVAMYLRDVKSGLPNLMGEIFVTNRFGVAIASTNKLTTFAHQHKYWWQGAYHQGRGQVFIDDRGFDESANAYVLGIVIPLLEQGEVIGLLKANLKLSGLFLDLIARHNEVSAFESIIVRSYGQVVFQENWQSLTRAVPPELLKLLNQKRGSPLLYKLFGESVFVAQNNIQLSDILQFNVEFGGMPVTVDRDATQGNKGEQWLVLTFGAFDKGAALIANTTSYAVSIAIALVFFGLVLGFIGVQLIIHKEQEYQARLQERALKTERDLILKTRENAIQLEVVHKHSKNALLGEMLGSIAHQWRQPLNELSLRLVKFSGQYHQGEMNNALFEDFVKEQNRLIDFMGQTVSDFQNFFRQDKVPQNFALKSAISQVLKLLEGRLNKHRIMVYVTGVNLQVNGYEGEFKQVLINLIANSIDAIKENLVQKPRIDLHLSASGMVFSDNAGGIDEQILSQIFDPYFTTKFTQGGSGLGLYISKLIVEGMGGKIEARNTENGVGFEIHFAQCAVLEAVPDFTPRMAVEAPKPEPIAVQPQVKLQGKTVLVVEDVEVNRTVLLYLLQEMGLSVLQASNGFEALEVIGKNAVDVILMDIEMPAMDGLKATQKIREQLRLSMPIIALTGNSNQETIQKAFAVGMDAYLTKPIDRELLLNQLNTVLSNSGLNKVLMSK</sequence>
<name>A0A6F8PSD9_9GAMM</name>
<dbReference type="Pfam" id="PF02518">
    <property type="entry name" value="HATPase_c"/>
    <property type="match status" value="1"/>
</dbReference>
<dbReference type="InterPro" id="IPR050956">
    <property type="entry name" value="2C_system_His_kinase"/>
</dbReference>
<dbReference type="CDD" id="cd17546">
    <property type="entry name" value="REC_hyHK_CKI1_RcsC-like"/>
    <property type="match status" value="1"/>
</dbReference>
<comment type="catalytic activity">
    <reaction evidence="1">
        <text>ATP + protein L-histidine = ADP + protein N-phospho-L-histidine.</text>
        <dbReference type="EC" id="2.7.13.3"/>
    </reaction>
</comment>
<feature type="modified residue" description="4-aspartylphosphate" evidence="4">
    <location>
        <position position="710"/>
    </location>
</feature>
<accession>A0A6F8PSD9</accession>
<evidence type="ECO:0000256" key="3">
    <source>
        <dbReference type="ARBA" id="ARBA00022553"/>
    </source>
</evidence>
<keyword evidence="5" id="KW-0812">Transmembrane</keyword>
<evidence type="ECO:0000259" key="7">
    <source>
        <dbReference type="PROSITE" id="PS50110"/>
    </source>
</evidence>